<dbReference type="Proteomes" id="UP001165960">
    <property type="component" value="Unassembled WGS sequence"/>
</dbReference>
<evidence type="ECO:0000313" key="2">
    <source>
        <dbReference type="Proteomes" id="UP001165960"/>
    </source>
</evidence>
<name>A0ACC2TXI9_9FUNG</name>
<keyword evidence="2" id="KW-1185">Reference proteome</keyword>
<accession>A0ACC2TXI9</accession>
<gene>
    <name evidence="1" type="ORF">DSO57_1037426</name>
</gene>
<dbReference type="EMBL" id="QTSX02001821">
    <property type="protein sequence ID" value="KAJ9079244.1"/>
    <property type="molecule type" value="Genomic_DNA"/>
</dbReference>
<reference evidence="1" key="1">
    <citation type="submission" date="2022-04" db="EMBL/GenBank/DDBJ databases">
        <title>Genome of the entomopathogenic fungus Entomophthora muscae.</title>
        <authorList>
            <person name="Elya C."/>
            <person name="Lovett B.R."/>
            <person name="Lee E."/>
            <person name="Macias A.M."/>
            <person name="Hajek A.E."/>
            <person name="De Bivort B.L."/>
            <person name="Kasson M.T."/>
            <person name="De Fine Licht H.H."/>
            <person name="Stajich J.E."/>
        </authorList>
    </citation>
    <scope>NUCLEOTIDE SEQUENCE</scope>
    <source>
        <strain evidence="1">Berkeley</strain>
    </source>
</reference>
<protein>
    <submittedName>
        <fullName evidence="1">Uncharacterized protein</fullName>
    </submittedName>
</protein>
<organism evidence="1 2">
    <name type="scientific">Entomophthora muscae</name>
    <dbReference type="NCBI Taxonomy" id="34485"/>
    <lineage>
        <taxon>Eukaryota</taxon>
        <taxon>Fungi</taxon>
        <taxon>Fungi incertae sedis</taxon>
        <taxon>Zoopagomycota</taxon>
        <taxon>Entomophthoromycotina</taxon>
        <taxon>Entomophthoromycetes</taxon>
        <taxon>Entomophthorales</taxon>
        <taxon>Entomophthoraceae</taxon>
        <taxon>Entomophthora</taxon>
    </lineage>
</organism>
<proteinExistence type="predicted"/>
<evidence type="ECO:0000313" key="1">
    <source>
        <dbReference type="EMBL" id="KAJ9079244.1"/>
    </source>
</evidence>
<sequence length="290" mass="31748">MYVQVLFAKDNTVTPICSEACYHGSYSVEQLIGEVNLCLHVTARDISGFSLQHVYTITQHNQYVCEVACIWALEQPANPELPRTLGLDLQANVSRCFSLALRLFVQAVKDNNPQLYLPLAASVTHFMWYPPKACSSGAVGFAGHCLEHFCRLAYHSKVFLPACYSYMEDLLLNCLTIGSAFSACGGWGLLVNKSNLCLPLCSWTSMSRNSQLAWCQMLMALAFVRNQMYNDEYKLVAPMVPLSASKRPCSTSSCHSIPLLPADSVSSTGTSNGTPGNWSLSSGSGRCSPE</sequence>
<comment type="caution">
    <text evidence="1">The sequence shown here is derived from an EMBL/GenBank/DDBJ whole genome shotgun (WGS) entry which is preliminary data.</text>
</comment>